<name>A0A3M9M2T1_9MICO</name>
<keyword evidence="4 15" id="KW-0227">DNA damage</keyword>
<dbReference type="Gene3D" id="1.10.3170.10">
    <property type="entry name" value="Recbcd, chain B, domain 2"/>
    <property type="match status" value="2"/>
</dbReference>
<gene>
    <name evidence="15" type="primary">recB</name>
    <name evidence="19" type="ORF">EFY87_15640</name>
</gene>
<dbReference type="HAMAP" id="MF_01485">
    <property type="entry name" value="RecB"/>
    <property type="match status" value="1"/>
</dbReference>
<evidence type="ECO:0000259" key="18">
    <source>
        <dbReference type="PROSITE" id="PS51217"/>
    </source>
</evidence>
<evidence type="ECO:0000313" key="19">
    <source>
        <dbReference type="EMBL" id="RNI19860.1"/>
    </source>
</evidence>
<dbReference type="GO" id="GO:0005524">
    <property type="term" value="F:ATP binding"/>
    <property type="evidence" value="ECO:0007669"/>
    <property type="project" value="UniProtKB-UniRule"/>
</dbReference>
<comment type="catalytic activity">
    <reaction evidence="15">
        <text>Exonucleolytic cleavage (in the presence of ATP) in either 5'- to 3'- or 3'- to 5'-direction to yield 5'-phosphooligonucleotides.</text>
        <dbReference type="EC" id="3.1.11.5"/>
    </reaction>
</comment>
<dbReference type="PANTHER" id="PTHR11070:SF23">
    <property type="entry name" value="RECBCD ENZYME SUBUNIT RECB"/>
    <property type="match status" value="1"/>
</dbReference>
<feature type="region of interest" description="Nuclease activity, interacts with RecD and RecA" evidence="15">
    <location>
        <begin position="792"/>
        <end position="1112"/>
    </location>
</feature>
<evidence type="ECO:0000256" key="11">
    <source>
        <dbReference type="ARBA" id="ARBA00023204"/>
    </source>
</evidence>
<proteinExistence type="inferred from homology"/>
<keyword evidence="8 15" id="KW-0067">ATP-binding</keyword>
<feature type="active site" description="For nuclease activity" evidence="15">
    <location>
        <position position="1004"/>
    </location>
</feature>
<evidence type="ECO:0000256" key="13">
    <source>
        <dbReference type="ARBA" id="ARBA00034617"/>
    </source>
</evidence>
<comment type="caution">
    <text evidence="19">The sequence shown here is derived from an EMBL/GenBank/DDBJ whole genome shotgun (WGS) entry which is preliminary data.</text>
</comment>
<feature type="binding site" evidence="15">
    <location>
        <position position="862"/>
    </location>
    <ligand>
        <name>Mg(2+)</name>
        <dbReference type="ChEBI" id="CHEBI:18420"/>
    </ligand>
</feature>
<dbReference type="PROSITE" id="PS51198">
    <property type="entry name" value="UVRD_HELICASE_ATP_BIND"/>
    <property type="match status" value="1"/>
</dbReference>
<feature type="region of interest" description="DNA-binding and helicase activity, interacts with RecC" evidence="15">
    <location>
        <begin position="1"/>
        <end position="760"/>
    </location>
</feature>
<dbReference type="Pfam" id="PF12705">
    <property type="entry name" value="PDDEXK_1"/>
    <property type="match status" value="1"/>
</dbReference>
<evidence type="ECO:0000256" key="5">
    <source>
        <dbReference type="ARBA" id="ARBA00022801"/>
    </source>
</evidence>
<dbReference type="GO" id="GO:0005829">
    <property type="term" value="C:cytosol"/>
    <property type="evidence" value="ECO:0007669"/>
    <property type="project" value="TreeGrafter"/>
</dbReference>
<comment type="similarity">
    <text evidence="15">Belongs to the helicase family. UvrD subfamily.</text>
</comment>
<dbReference type="GO" id="GO:0000724">
    <property type="term" value="P:double-strand break repair via homologous recombination"/>
    <property type="evidence" value="ECO:0007669"/>
    <property type="project" value="UniProtKB-UniRule"/>
</dbReference>
<organism evidence="19 20">
    <name type="scientific">Flexivirga caeni</name>
    <dbReference type="NCBI Taxonomy" id="2294115"/>
    <lineage>
        <taxon>Bacteria</taxon>
        <taxon>Bacillati</taxon>
        <taxon>Actinomycetota</taxon>
        <taxon>Actinomycetes</taxon>
        <taxon>Micrococcales</taxon>
        <taxon>Dermacoccaceae</taxon>
        <taxon>Flexivirga</taxon>
    </lineage>
</organism>
<feature type="domain" description="UvrD-like helicase ATP-binding" evidence="17">
    <location>
        <begin position="1"/>
        <end position="327"/>
    </location>
</feature>
<evidence type="ECO:0000256" key="1">
    <source>
        <dbReference type="ARBA" id="ARBA00022722"/>
    </source>
</evidence>
<comment type="subunit">
    <text evidence="15">Heterotrimer of RecB, RecC and RecD. All subunits contribute to DNA-binding. Interacts with RecA.</text>
</comment>
<evidence type="ECO:0000256" key="8">
    <source>
        <dbReference type="ARBA" id="ARBA00022840"/>
    </source>
</evidence>
<dbReference type="EC" id="5.6.2.4" evidence="15"/>
<feature type="binding site" evidence="15">
    <location>
        <position position="1004"/>
    </location>
    <ligand>
        <name>Mg(2+)</name>
        <dbReference type="ChEBI" id="CHEBI:18420"/>
    </ligand>
</feature>
<dbReference type="InterPro" id="IPR014016">
    <property type="entry name" value="UvrD-like_ATP-bd"/>
</dbReference>
<keyword evidence="5 15" id="KW-0378">Hydrolase</keyword>
<evidence type="ECO:0000256" key="2">
    <source>
        <dbReference type="ARBA" id="ARBA00022723"/>
    </source>
</evidence>
<keyword evidence="11 15" id="KW-0234">DNA repair</keyword>
<dbReference type="CDD" id="cd22352">
    <property type="entry name" value="RecB_C-like"/>
    <property type="match status" value="1"/>
</dbReference>
<dbReference type="SUPFAM" id="SSF52540">
    <property type="entry name" value="P-loop containing nucleoside triphosphate hydrolases"/>
    <property type="match status" value="1"/>
</dbReference>
<dbReference type="GO" id="GO:0043138">
    <property type="term" value="F:3'-5' DNA helicase activity"/>
    <property type="evidence" value="ECO:0007669"/>
    <property type="project" value="UniProtKB-UniRule"/>
</dbReference>
<dbReference type="InterPro" id="IPR011604">
    <property type="entry name" value="PDDEXK-like_dom_sf"/>
</dbReference>
<keyword evidence="1 15" id="KW-0540">Nuclease</keyword>
<keyword evidence="6 15" id="KW-0347">Helicase</keyword>
<accession>A0A3M9M2T1</accession>
<dbReference type="GO" id="GO:0009338">
    <property type="term" value="C:exodeoxyribonuclease V complex"/>
    <property type="evidence" value="ECO:0007669"/>
    <property type="project" value="TreeGrafter"/>
</dbReference>
<dbReference type="PROSITE" id="PS51217">
    <property type="entry name" value="UVRD_HELICASE_CTER"/>
    <property type="match status" value="1"/>
</dbReference>
<dbReference type="SUPFAM" id="SSF52980">
    <property type="entry name" value="Restriction endonuclease-like"/>
    <property type="match status" value="1"/>
</dbReference>
<keyword evidence="20" id="KW-1185">Reference proteome</keyword>
<evidence type="ECO:0000259" key="17">
    <source>
        <dbReference type="PROSITE" id="PS51198"/>
    </source>
</evidence>
<comment type="domain">
    <text evidence="15">The N-terminal DNA-binding domain is a ssDNA-dependent ATPase and has ATP-dependent 3'-5' helicase function. This domain interacts with RecC.</text>
</comment>
<reference evidence="19 20" key="1">
    <citation type="submission" date="2018-11" db="EMBL/GenBank/DDBJ databases">
        <title>Draft genome of Simplicispira Flexivirga sp. BO-16.</title>
        <authorList>
            <person name="Im W.T."/>
        </authorList>
    </citation>
    <scope>NUCLEOTIDE SEQUENCE [LARGE SCALE GENOMIC DNA]</scope>
    <source>
        <strain evidence="19 20">BO-16</strain>
    </source>
</reference>
<dbReference type="GO" id="GO:0008854">
    <property type="term" value="F:exodeoxyribonuclease V activity"/>
    <property type="evidence" value="ECO:0007669"/>
    <property type="project" value="UniProtKB-EC"/>
</dbReference>
<evidence type="ECO:0000256" key="12">
    <source>
        <dbReference type="ARBA" id="ARBA00023235"/>
    </source>
</evidence>
<dbReference type="InterPro" id="IPR000212">
    <property type="entry name" value="DNA_helicase_UvrD/REP"/>
</dbReference>
<comment type="catalytic activity">
    <reaction evidence="14 15">
        <text>ATP + H2O = ADP + phosphate + H(+)</text>
        <dbReference type="Rhea" id="RHEA:13065"/>
        <dbReference type="ChEBI" id="CHEBI:15377"/>
        <dbReference type="ChEBI" id="CHEBI:15378"/>
        <dbReference type="ChEBI" id="CHEBI:30616"/>
        <dbReference type="ChEBI" id="CHEBI:43474"/>
        <dbReference type="ChEBI" id="CHEBI:456216"/>
        <dbReference type="EC" id="5.6.2.4"/>
    </reaction>
</comment>
<comment type="catalytic activity">
    <reaction evidence="13 15">
        <text>Couples ATP hydrolysis with the unwinding of duplex DNA by translocating in the 3'-5' direction.</text>
        <dbReference type="EC" id="5.6.2.4"/>
    </reaction>
</comment>
<evidence type="ECO:0000256" key="15">
    <source>
        <dbReference type="HAMAP-Rule" id="MF_01485"/>
    </source>
</evidence>
<dbReference type="Gene3D" id="3.90.320.10">
    <property type="match status" value="1"/>
</dbReference>
<sequence>MTDQPFDVLGPLPTGTTVLEASAGTGKTWTIAALVTRYVAEGLHTLDELLVVTFGRAASQELRERVREHLVAAAEALGDETASPDDPLLAALCAVPPHERAARARRLRAALAAFDEATIATIHQFCHQVLSGLGVAGDSDPGAALVEDIDDLLMEIVDDLYVRGFAQQPTPPEFDHAEARRIARTVAGDPDAVLVPADAAPGSPEARRVGFAKAVRAELDSRKRKLGILTYDDLLSQVADALRDADAPARQRMRRTWRVVLIDEFQDTDPTQWRVFDRAFTGHATMVLIGDPKQAIYAFRGGDVATYLQAASTAGERRTLATNWRSDAPLVQALGRLLEGAALGDEQIRVQPVAAHYPRGRLHGAPVPHPLRLRFAGIDVAPHRLNRDEDAVLAGPWRSVVAADAARDIAELLTSGATYDEGGAPRPVTPSDIAVLAAKNSELLLMQQQLRAVGVPAVLGAGGSVYATQAAADWRTLLEAIDQPHRSALVRAAALTPFFGRTAADLDEQGDQLTDSTASRLRYFADVYRHRGVAAVFELCNLDGLPGRVLRFVGGERELTDLRHISEALHAASLRLPPGLPALLGWLAEQAEADRPASGDARARRLASDAEAVQLSTIHGSKGLEYPIVYLPFIADRYVGKAARNPLFHLPASPDTSRGPRRAIYIGEPDREVAAAARREDAGESLRLLYVALTRARSQVVAWWGQTNNVEASALHRLLVDRDPAARTDDGAIADTRRRLDAAASIALLDRWGAAGGPQWEQVEKVAAPSVEIPSAVEELSVRSFDRTIDADWRRTSYSALSRALENLSTAGGVDSEPELTGTTDEADIVVALQRDHGIPEVEQLSPMATLPVGATFGSLVHAVLETVDAAAADLKREIAERVRAELVQWPVELDPEVLVDALVAVYNTPLGPLAPGATLRRIGREKLAELEFEVPLGGPDLHRQVRLGQLGDILRRHLPAGDPLLPYAELLRHEELGGQVLRGYLTGSIDVVLRVDGRYLVADYKTNWLGPTDQQLSLGAYGPVPLAAAMGHSDYPLQALLYAATLHRYLRWRLPDYDPDRHLGGVLYLYLRGMAGPKTPVVDGSPTGVFSWRPPTALVLELSDLLDGGAA</sequence>
<evidence type="ECO:0000256" key="6">
    <source>
        <dbReference type="ARBA" id="ARBA00022806"/>
    </source>
</evidence>
<comment type="domain">
    <text evidence="15">The C-terminal domain has nuclease activity and interacts with RecD. It interacts with RecA, facilitating its loading onto ssDNA.</text>
</comment>
<keyword evidence="7 15" id="KW-0269">Exonuclease</keyword>
<dbReference type="InterPro" id="IPR004586">
    <property type="entry name" value="RecB"/>
</dbReference>
<evidence type="ECO:0000256" key="10">
    <source>
        <dbReference type="ARBA" id="ARBA00023125"/>
    </source>
</evidence>
<dbReference type="InterPro" id="IPR014017">
    <property type="entry name" value="DNA_helicase_UvrD-like_C"/>
</dbReference>
<dbReference type="PANTHER" id="PTHR11070">
    <property type="entry name" value="UVRD / RECB / PCRA DNA HELICASE FAMILY MEMBER"/>
    <property type="match status" value="1"/>
</dbReference>
<dbReference type="GO" id="GO:0003677">
    <property type="term" value="F:DNA binding"/>
    <property type="evidence" value="ECO:0007669"/>
    <property type="project" value="UniProtKB-UniRule"/>
</dbReference>
<feature type="binding site" evidence="15">
    <location>
        <position position="991"/>
    </location>
    <ligand>
        <name>Mg(2+)</name>
        <dbReference type="ChEBI" id="CHEBI:18420"/>
    </ligand>
</feature>
<evidence type="ECO:0000256" key="4">
    <source>
        <dbReference type="ARBA" id="ARBA00022763"/>
    </source>
</evidence>
<feature type="domain" description="UvrD-like helicase C-terminal" evidence="18">
    <location>
        <begin position="358"/>
        <end position="623"/>
    </location>
</feature>
<dbReference type="AlphaFoldDB" id="A0A3M9M2T1"/>
<evidence type="ECO:0000256" key="3">
    <source>
        <dbReference type="ARBA" id="ARBA00022741"/>
    </source>
</evidence>
<protein>
    <recommendedName>
        <fullName evidence="15">RecBCD enzyme subunit RecB</fullName>
        <ecNumber evidence="15">3.1.11.5</ecNumber>
        <ecNumber evidence="15">5.6.2.4</ecNumber>
    </recommendedName>
    <alternativeName>
        <fullName evidence="15">DNA 3'-5' helicase subunit RecB</fullName>
    </alternativeName>
    <alternativeName>
        <fullName evidence="15">Exonuclease V subunit RecB</fullName>
        <shortName evidence="15">ExoV subunit RecB</shortName>
    </alternativeName>
    <alternativeName>
        <fullName evidence="15">Helicase/nuclease RecBCD subunit RecB</fullName>
    </alternativeName>
</protein>
<keyword evidence="12 15" id="KW-0413">Isomerase</keyword>
<dbReference type="Proteomes" id="UP000271678">
    <property type="component" value="Unassembled WGS sequence"/>
</dbReference>
<evidence type="ECO:0000256" key="16">
    <source>
        <dbReference type="PROSITE-ProRule" id="PRU00560"/>
    </source>
</evidence>
<dbReference type="Pfam" id="PF00580">
    <property type="entry name" value="UvrD-helicase"/>
    <property type="match status" value="1"/>
</dbReference>
<evidence type="ECO:0000256" key="9">
    <source>
        <dbReference type="ARBA" id="ARBA00022842"/>
    </source>
</evidence>
<dbReference type="EMBL" id="RJJQ01000018">
    <property type="protein sequence ID" value="RNI19860.1"/>
    <property type="molecule type" value="Genomic_DNA"/>
</dbReference>
<dbReference type="InterPro" id="IPR038726">
    <property type="entry name" value="PDDEXK_AddAB-type"/>
</dbReference>
<keyword evidence="3 15" id="KW-0547">Nucleotide-binding</keyword>
<dbReference type="Gene3D" id="1.10.486.10">
    <property type="entry name" value="PCRA, domain 4"/>
    <property type="match status" value="1"/>
</dbReference>
<dbReference type="Gene3D" id="3.40.50.300">
    <property type="entry name" value="P-loop containing nucleotide triphosphate hydrolases"/>
    <property type="match status" value="3"/>
</dbReference>
<dbReference type="GO" id="GO:0000287">
    <property type="term" value="F:magnesium ion binding"/>
    <property type="evidence" value="ECO:0007669"/>
    <property type="project" value="UniProtKB-UniRule"/>
</dbReference>
<dbReference type="InterPro" id="IPR027417">
    <property type="entry name" value="P-loop_NTPase"/>
</dbReference>
<evidence type="ECO:0000313" key="20">
    <source>
        <dbReference type="Proteomes" id="UP000271678"/>
    </source>
</evidence>
<dbReference type="EC" id="3.1.11.5" evidence="15"/>
<comment type="cofactor">
    <cofactor evidence="15">
        <name>Mg(2+)</name>
        <dbReference type="ChEBI" id="CHEBI:18420"/>
    </cofactor>
    <text evidence="15">Binds 1 Mg(2+) ion per subunit.</text>
</comment>
<dbReference type="RefSeq" id="WP_123272421.1">
    <property type="nucleotide sequence ID" value="NZ_RJJQ01000018.1"/>
</dbReference>
<evidence type="ECO:0000256" key="14">
    <source>
        <dbReference type="ARBA" id="ARBA00048988"/>
    </source>
</evidence>
<keyword evidence="9 15" id="KW-0460">Magnesium</keyword>
<keyword evidence="10 15" id="KW-0238">DNA-binding</keyword>
<evidence type="ECO:0000256" key="7">
    <source>
        <dbReference type="ARBA" id="ARBA00022839"/>
    </source>
</evidence>
<keyword evidence="2 15" id="KW-0479">Metal-binding</keyword>
<dbReference type="Pfam" id="PF13361">
    <property type="entry name" value="UvrD_C"/>
    <property type="match status" value="1"/>
</dbReference>
<comment type="function">
    <text evidence="15">A helicase/nuclease that prepares dsDNA breaks (DSB) for recombinational DNA repair. Binds to DSBs and unwinds DNA via a highly rapid and processive ATP-dependent bidirectional helicase activity. Unwinds dsDNA until it encounters a Chi (crossover hotspot instigator) sequence from the 3' direction. Cuts ssDNA a few nucleotides 3' to the Chi site. The properties and activities of the enzyme are changed at Chi. The Chi-altered holoenzyme produces a long 3'-ssDNA overhang and facilitates RecA-binding to the ssDNA for homologous DNA recombination and repair. Holoenzyme degrades any linearized DNA that is unable to undergo homologous recombination. In the holoenzyme this subunit contributes ATPase, 3'-5' helicase, exonuclease activity and loads RecA onto ssDNA.</text>
</comment>
<dbReference type="OrthoDB" id="9810135at2"/>
<dbReference type="InterPro" id="IPR011335">
    <property type="entry name" value="Restrct_endonuc-II-like"/>
</dbReference>
<feature type="binding site" evidence="16">
    <location>
        <begin position="21"/>
        <end position="28"/>
    </location>
    <ligand>
        <name>ATP</name>
        <dbReference type="ChEBI" id="CHEBI:30616"/>
    </ligand>
</feature>
<dbReference type="GO" id="GO:0016887">
    <property type="term" value="F:ATP hydrolysis activity"/>
    <property type="evidence" value="ECO:0007669"/>
    <property type="project" value="RHEA"/>
</dbReference>
<comment type="miscellaneous">
    <text evidence="15">In the RecBCD complex, RecB has a slow 3'-5' helicase, an exonuclease activity and loads RecA onto ssDNA, RecD has a fast 5'-3' helicase activity, while RecC stimulates the ATPase and processivity of the RecB helicase and contributes to recognition of the Chi site.</text>
</comment>